<gene>
    <name evidence="2" type="ORF">SAMN05421803_109125</name>
</gene>
<sequence>MPGRRPHEHDRPREGHPPGPQPPRPYAQDSVVEAFLSGTPMPQREAPPWFPEPEPRHDVSGPQASAAPPAAPWAPAPERGRPEPPAAQGWTRAPRVVGQPRPADPNVINVWGQEEPTDPDAEETDVFLVMGSDRRARAELKEEGEESPPGREAEPSVSPAAETAPEPAPEPETGPEPGDEGALLYRGVSLFSPETEARPRPDSAPDAAPADRAHDVRGADGGPADTEAQTGAALDPAGDTVRLDAEAAAPAGAARAAAGEAEPPAAPPVREEAVGRVDAAAAGSDGADDRGGTPGPEGARYSGLAVGGVAGGPAAAPDGPADAGASGMHGADAAAGASETGAVPHAGVAGGGVSGTRVAAAGGDAPDGGADAVVVEARETGDGSAGSGVAGGRAAAAADAEPAATEPADAVAGEPADARGAGARAEGVPYADLYAPPTSEQPATVDRRGPDAAGDPHERAARHTGPAPSGVVSERGSVTASAGAASYFGSGDAASAFLSGRAADSFAPAYAAPGGYEQRLAEVKPVPDSVWKRAVFTVTRGRVNPG</sequence>
<evidence type="ECO:0000313" key="3">
    <source>
        <dbReference type="Proteomes" id="UP000184452"/>
    </source>
</evidence>
<keyword evidence="3" id="KW-1185">Reference proteome</keyword>
<feature type="compositionally biased region" description="Basic and acidic residues" evidence="1">
    <location>
        <begin position="132"/>
        <end position="141"/>
    </location>
</feature>
<feature type="compositionally biased region" description="Low complexity" evidence="1">
    <location>
        <begin position="276"/>
        <end position="285"/>
    </location>
</feature>
<feature type="compositionally biased region" description="Low complexity" evidence="1">
    <location>
        <begin position="312"/>
        <end position="347"/>
    </location>
</feature>
<evidence type="ECO:0000313" key="2">
    <source>
        <dbReference type="EMBL" id="SHJ76750.1"/>
    </source>
</evidence>
<feature type="compositionally biased region" description="Basic and acidic residues" evidence="1">
    <location>
        <begin position="1"/>
        <end position="16"/>
    </location>
</feature>
<dbReference type="AlphaFoldDB" id="A0A1M6M069"/>
<reference evidence="2 3" key="1">
    <citation type="submission" date="2016-11" db="EMBL/GenBank/DDBJ databases">
        <authorList>
            <person name="Jaros S."/>
            <person name="Januszkiewicz K."/>
            <person name="Wedrychowicz H."/>
        </authorList>
    </citation>
    <scope>NUCLEOTIDE SEQUENCE [LARGE SCALE GENOMIC DNA]</scope>
    <source>
        <strain evidence="2 3">CGMCC 4.5723</strain>
    </source>
</reference>
<name>A0A1M6M069_9ACTN</name>
<feature type="compositionally biased region" description="Basic and acidic residues" evidence="1">
    <location>
        <begin position="195"/>
        <end position="218"/>
    </location>
</feature>
<feature type="compositionally biased region" description="Low complexity" evidence="1">
    <location>
        <begin position="155"/>
        <end position="165"/>
    </location>
</feature>
<feature type="compositionally biased region" description="Low complexity" evidence="1">
    <location>
        <begin position="392"/>
        <end position="427"/>
    </location>
</feature>
<proteinExistence type="predicted"/>
<dbReference type="EMBL" id="FQZK01000009">
    <property type="protein sequence ID" value="SHJ76750.1"/>
    <property type="molecule type" value="Genomic_DNA"/>
</dbReference>
<feature type="region of interest" description="Disordered" evidence="1">
    <location>
        <begin position="380"/>
        <end position="476"/>
    </location>
</feature>
<feature type="region of interest" description="Disordered" evidence="1">
    <location>
        <begin position="1"/>
        <end position="348"/>
    </location>
</feature>
<organism evidence="2 3">
    <name type="scientific">Nocardiopsis flavescens</name>
    <dbReference type="NCBI Taxonomy" id="758803"/>
    <lineage>
        <taxon>Bacteria</taxon>
        <taxon>Bacillati</taxon>
        <taxon>Actinomycetota</taxon>
        <taxon>Actinomycetes</taxon>
        <taxon>Streptosporangiales</taxon>
        <taxon>Nocardiopsidaceae</taxon>
        <taxon>Nocardiopsis</taxon>
    </lineage>
</organism>
<feature type="compositionally biased region" description="Basic and acidic residues" evidence="1">
    <location>
        <begin position="445"/>
        <end position="461"/>
    </location>
</feature>
<protein>
    <submittedName>
        <fullName evidence="2">Uncharacterized protein</fullName>
    </submittedName>
</protein>
<evidence type="ECO:0000256" key="1">
    <source>
        <dbReference type="SAM" id="MobiDB-lite"/>
    </source>
</evidence>
<accession>A0A1M6M069</accession>
<dbReference type="Proteomes" id="UP000184452">
    <property type="component" value="Unassembled WGS sequence"/>
</dbReference>
<feature type="compositionally biased region" description="Acidic residues" evidence="1">
    <location>
        <begin position="115"/>
        <end position="125"/>
    </location>
</feature>
<feature type="compositionally biased region" description="Low complexity" evidence="1">
    <location>
        <begin position="246"/>
        <end position="263"/>
    </location>
</feature>
<dbReference type="STRING" id="758803.SAMN05421803_109125"/>